<keyword evidence="3" id="KW-1185">Reference proteome</keyword>
<dbReference type="RefSeq" id="WP_114917349.1">
    <property type="nucleotide sequence ID" value="NZ_CP024848.1"/>
</dbReference>
<reference evidence="3" key="1">
    <citation type="submission" date="2017-11" db="EMBL/GenBank/DDBJ databases">
        <authorList>
            <person name="Zhu W."/>
        </authorList>
    </citation>
    <scope>NUCLEOTIDE SEQUENCE [LARGE SCALE GENOMIC DNA]</scope>
    <source>
        <strain evidence="3">160</strain>
    </source>
</reference>
<dbReference type="AlphaFoldDB" id="A0A345PJ82"/>
<dbReference type="Gene3D" id="3.30.420.40">
    <property type="match status" value="2"/>
</dbReference>
<dbReference type="PANTHER" id="PTHR43190">
    <property type="entry name" value="N-ACETYL-D-GLUCOSAMINE KINASE"/>
    <property type="match status" value="1"/>
</dbReference>
<dbReference type="CDD" id="cd24007">
    <property type="entry name" value="ASKHA_NBD_eukNAGK-like"/>
    <property type="match status" value="1"/>
</dbReference>
<dbReference type="InterPro" id="IPR043129">
    <property type="entry name" value="ATPase_NBD"/>
</dbReference>
<accession>A0A345PJ82</accession>
<dbReference type="KEGG" id="ocn:CUC15_14490"/>
<dbReference type="EMBL" id="CP024848">
    <property type="protein sequence ID" value="AXI10062.1"/>
    <property type="molecule type" value="Genomic_DNA"/>
</dbReference>
<gene>
    <name evidence="2" type="ORF">CUC15_14490</name>
</gene>
<dbReference type="PANTHER" id="PTHR43190:SF3">
    <property type="entry name" value="N-ACETYL-D-GLUCOSAMINE KINASE"/>
    <property type="match status" value="1"/>
</dbReference>
<evidence type="ECO:0000313" key="3">
    <source>
        <dbReference type="Proteomes" id="UP000253908"/>
    </source>
</evidence>
<feature type="domain" description="ATPase BadF/BadG/BcrA/BcrD type" evidence="1">
    <location>
        <begin position="5"/>
        <end position="273"/>
    </location>
</feature>
<dbReference type="OrthoDB" id="9772633at2"/>
<proteinExistence type="predicted"/>
<dbReference type="SUPFAM" id="SSF53067">
    <property type="entry name" value="Actin-like ATPase domain"/>
    <property type="match status" value="2"/>
</dbReference>
<sequence length="321" mass="34360">MEYFLGIDGGGTKTIAALANENGEVIAQATAGATNPNAASDQVLKQTFKELLLSLKGQAEKEYNHINIFAGIAGAGNETNRRRLNDIIARLVTKTENIQVEPDPVNALYSGTYGKPGIVQISGTGSITYGINSKLQHNRVGGWGYLLGDEGSGYDIGRQGIMAALKSFDGKENTTTLLPNLFTFFNVNNPQELMGKIYASPTPKNDIAAFAKTVLDAYKQKDLVADKIVVKVAKELAANIATLYSKHFQENEKTEVVLGGGVFSDKDILPMLIATSLQELQLDLAVVLPKMPPVGGSLIGAYISQGKEPSQSVINNIIDTI</sequence>
<dbReference type="InterPro" id="IPR052519">
    <property type="entry name" value="Euk-type_GlcNAc_Kinase"/>
</dbReference>
<name>A0A345PJ82_9BACI</name>
<evidence type="ECO:0000259" key="1">
    <source>
        <dbReference type="Pfam" id="PF01869"/>
    </source>
</evidence>
<dbReference type="InterPro" id="IPR002731">
    <property type="entry name" value="ATPase_BadF"/>
</dbReference>
<dbReference type="Proteomes" id="UP000253908">
    <property type="component" value="Chromosome"/>
</dbReference>
<organism evidence="2 3">
    <name type="scientific">Oceanobacillus zhaokaii</name>
    <dbReference type="NCBI Taxonomy" id="2052660"/>
    <lineage>
        <taxon>Bacteria</taxon>
        <taxon>Bacillati</taxon>
        <taxon>Bacillota</taxon>
        <taxon>Bacilli</taxon>
        <taxon>Bacillales</taxon>
        <taxon>Bacillaceae</taxon>
        <taxon>Oceanobacillus</taxon>
    </lineage>
</organism>
<evidence type="ECO:0000313" key="2">
    <source>
        <dbReference type="EMBL" id="AXI10062.1"/>
    </source>
</evidence>
<dbReference type="Pfam" id="PF01869">
    <property type="entry name" value="BcrAD_BadFG"/>
    <property type="match status" value="1"/>
</dbReference>
<protein>
    <recommendedName>
        <fullName evidence="1">ATPase BadF/BadG/BcrA/BcrD type domain-containing protein</fullName>
    </recommendedName>
</protein>